<dbReference type="InterPro" id="IPR005674">
    <property type="entry name" value="CocE/Ser_esterase"/>
</dbReference>
<dbReference type="RefSeq" id="WP_248865456.1">
    <property type="nucleotide sequence ID" value="NZ_CP086322.1"/>
</dbReference>
<dbReference type="SUPFAM" id="SSF53474">
    <property type="entry name" value="alpha/beta-Hydrolases"/>
    <property type="match status" value="1"/>
</dbReference>
<proteinExistence type="inferred from homology"/>
<gene>
    <name evidence="5" type="ORF">K9S39_24475</name>
</gene>
<feature type="signal peptide" evidence="3">
    <location>
        <begin position="1"/>
        <end position="25"/>
    </location>
</feature>
<feature type="chain" id="PRO_5046368162" evidence="3">
    <location>
        <begin position="26"/>
        <end position="551"/>
    </location>
</feature>
<dbReference type="GO" id="GO:0016787">
    <property type="term" value="F:hydrolase activity"/>
    <property type="evidence" value="ECO:0007669"/>
    <property type="project" value="UniProtKB-KW"/>
</dbReference>
<dbReference type="InterPro" id="IPR000383">
    <property type="entry name" value="Xaa-Pro-like_dom"/>
</dbReference>
<keyword evidence="3" id="KW-0732">Signal</keyword>
<dbReference type="Pfam" id="PF08530">
    <property type="entry name" value="PepX_C"/>
    <property type="match status" value="1"/>
</dbReference>
<dbReference type="InterPro" id="IPR008979">
    <property type="entry name" value="Galactose-bd-like_sf"/>
</dbReference>
<keyword evidence="2 5" id="KW-0378">Hydrolase</keyword>
<keyword evidence="6" id="KW-1185">Reference proteome</keyword>
<dbReference type="Gene3D" id="3.40.50.1820">
    <property type="entry name" value="alpha/beta hydrolase"/>
    <property type="match status" value="1"/>
</dbReference>
<evidence type="ECO:0000313" key="5">
    <source>
        <dbReference type="EMBL" id="UQA94589.1"/>
    </source>
</evidence>
<evidence type="ECO:0000256" key="2">
    <source>
        <dbReference type="ARBA" id="ARBA00022801"/>
    </source>
</evidence>
<dbReference type="Pfam" id="PF02129">
    <property type="entry name" value="Peptidase_S15"/>
    <property type="match status" value="1"/>
</dbReference>
<feature type="domain" description="Xaa-Pro dipeptidyl-peptidase C-terminal" evidence="4">
    <location>
        <begin position="308"/>
        <end position="547"/>
    </location>
</feature>
<dbReference type="SUPFAM" id="SSF49785">
    <property type="entry name" value="Galactose-binding domain-like"/>
    <property type="match status" value="1"/>
</dbReference>
<evidence type="ECO:0000259" key="4">
    <source>
        <dbReference type="SMART" id="SM00939"/>
    </source>
</evidence>
<accession>A0ABY4MCT8</accession>
<evidence type="ECO:0000313" key="6">
    <source>
        <dbReference type="Proteomes" id="UP000830115"/>
    </source>
</evidence>
<protein>
    <submittedName>
        <fullName evidence="5">CocE/NonD family hydrolase</fullName>
    </submittedName>
</protein>
<dbReference type="EMBL" id="CP086322">
    <property type="protein sequence ID" value="UQA94589.1"/>
    <property type="molecule type" value="Genomic_DNA"/>
</dbReference>
<dbReference type="InterPro" id="IPR029058">
    <property type="entry name" value="AB_hydrolase_fold"/>
</dbReference>
<dbReference type="Proteomes" id="UP000830115">
    <property type="component" value="Chromosome"/>
</dbReference>
<dbReference type="InterPro" id="IPR013736">
    <property type="entry name" value="Xaa-Pro_dipept_C"/>
</dbReference>
<name>A0ABY4MCT8_9ACTN</name>
<dbReference type="InterPro" id="IPR050261">
    <property type="entry name" value="FrsA_esterase"/>
</dbReference>
<dbReference type="PANTHER" id="PTHR22946:SF9">
    <property type="entry name" value="POLYKETIDE TRANSFERASE AF380"/>
    <property type="match status" value="1"/>
</dbReference>
<sequence length="551" mass="59253">MLRSRFLRCAVASAAALAISLTVSPATPAVAQARPSAPASFPGFASFHHVKIPGANGIKLDAATWIHRDGTPRPAIVMPGPWTQFGWRTYTVMASKYALAGYNVLAYSARGFGSSEGGAEGGGPLDVQDGSKALDHLIAQAPGRTTKVGFTGLSYGSGLSQLIAAQDPRVDAVAALSTWGDLGEAFYENRTRHLASVRALQTVKGNARLSARTQRMFSDLLANRNIPQALEWAKQRSPKTYLKQLNKRRVPVFYGQAWHETLFPSNQSLKTFNRLTGPKRIDVSIGDHAGPEMTGMAGLPNHVAKDAKRWFDRFLKGERNGIDTEGQVNSQVMWKYWPWVRETRPNWGAFTERTERLNLTGPGGGRADGALSSAALRPAAPSTGWRMPFTSGTDTTASVGGNIVFVAGYKEMVGLPKTYRTDTISRKHAAVWTSAPMEATTRLRGTPKLRLTYTATTAQSTIIAHLFDVDAHGKAHIITHAPFTSPGGRAGRPVTADISLQAAAYDVPTGHRLMLVVDTKDAFYGDANGAGGQITVTSPKGRPSYLDVPTG</sequence>
<evidence type="ECO:0000256" key="1">
    <source>
        <dbReference type="ARBA" id="ARBA00008645"/>
    </source>
</evidence>
<dbReference type="PANTHER" id="PTHR22946">
    <property type="entry name" value="DIENELACTONE HYDROLASE DOMAIN-CONTAINING PROTEIN-RELATED"/>
    <property type="match status" value="1"/>
</dbReference>
<organism evidence="5 6">
    <name type="scientific">Streptomyces halobius</name>
    <dbReference type="NCBI Taxonomy" id="2879846"/>
    <lineage>
        <taxon>Bacteria</taxon>
        <taxon>Bacillati</taxon>
        <taxon>Actinomycetota</taxon>
        <taxon>Actinomycetes</taxon>
        <taxon>Kitasatosporales</taxon>
        <taxon>Streptomycetaceae</taxon>
        <taxon>Streptomyces</taxon>
    </lineage>
</organism>
<reference evidence="5" key="1">
    <citation type="submission" date="2021-10" db="EMBL/GenBank/DDBJ databases">
        <title>Streptomyces nigrumlapis sp.nov.,an antimicrobial producing actinobacterium isolated from Black Gobi rocks.</title>
        <authorList>
            <person name="Wen Y."/>
            <person name="Zhang W."/>
            <person name="Liu X.G."/>
        </authorList>
    </citation>
    <scope>NUCLEOTIDE SEQUENCE</scope>
    <source>
        <strain evidence="5">ST13-2-2</strain>
    </source>
</reference>
<dbReference type="SMART" id="SM00939">
    <property type="entry name" value="PepX_C"/>
    <property type="match status" value="1"/>
</dbReference>
<dbReference type="NCBIfam" id="TIGR00976">
    <property type="entry name" value="CocE_NonD"/>
    <property type="match status" value="1"/>
</dbReference>
<dbReference type="Gene3D" id="2.60.120.260">
    <property type="entry name" value="Galactose-binding domain-like"/>
    <property type="match status" value="1"/>
</dbReference>
<comment type="similarity">
    <text evidence="1">Belongs to the AB hydrolase superfamily.</text>
</comment>
<evidence type="ECO:0000256" key="3">
    <source>
        <dbReference type="SAM" id="SignalP"/>
    </source>
</evidence>